<evidence type="ECO:0000313" key="2">
    <source>
        <dbReference type="Proteomes" id="UP000556843"/>
    </source>
</evidence>
<dbReference type="EMBL" id="JAANNW010000048">
    <property type="protein sequence ID" value="NUV78184.1"/>
    <property type="molecule type" value="Genomic_DNA"/>
</dbReference>
<gene>
    <name evidence="1" type="ORF">G6W56_29715</name>
</gene>
<comment type="caution">
    <text evidence="1">The sequence shown here is derived from an EMBL/GenBank/DDBJ whole genome shotgun (WGS) entry which is preliminary data.</text>
</comment>
<name>A0ACC7Y8W2_9ACTN</name>
<keyword evidence="2" id="KW-1185">Reference proteome</keyword>
<dbReference type="Proteomes" id="UP000556843">
    <property type="component" value="Unassembled WGS sequence"/>
</dbReference>
<reference evidence="1" key="1">
    <citation type="submission" date="2020-03" db="EMBL/GenBank/DDBJ databases">
        <title>Complete genome sequence of sixteen Streptomyces strains facilitates identification of candidate genes involved in plant growth-promotion in grain legumes and cereals.</title>
        <authorList>
            <person name="Gopalakrishnan S."/>
            <person name="Thakur V."/>
            <person name="Saxena R."/>
            <person name="Vadlamudi S."/>
            <person name="Purohit S."/>
            <person name="Kumar V."/>
            <person name="Rathore A."/>
            <person name="Chitikineni A."/>
            <person name="Varshney R.K."/>
        </authorList>
    </citation>
    <scope>NUCLEOTIDE SEQUENCE</scope>
    <source>
        <strain evidence="1">CAI-93</strain>
    </source>
</reference>
<accession>A0ACC7Y8W2</accession>
<organism evidence="1 2">
    <name type="scientific">Streptomyces fungicidicus</name>
    <dbReference type="NCBI Taxonomy" id="68203"/>
    <lineage>
        <taxon>Bacteria</taxon>
        <taxon>Bacillati</taxon>
        <taxon>Actinomycetota</taxon>
        <taxon>Actinomycetes</taxon>
        <taxon>Kitasatosporales</taxon>
        <taxon>Streptomycetaceae</taxon>
        <taxon>Streptomyces</taxon>
    </lineage>
</organism>
<proteinExistence type="predicted"/>
<protein>
    <submittedName>
        <fullName evidence="1">MerR family transcriptional regulator</fullName>
    </submittedName>
</protein>
<sequence length="259" mass="28728">MAWSTREMAELAGVSLRAVRHYHDIGLLEEPERRSNGYKQYGVSHLVRLLRIKRLTALGFSLSQIADMDDDPDSGPDPRDLRALDTELVATIERLQHARAEVGALLRGRAASDLPLRFASVDRTAELPAPDRSFVTVLGTVLGPSGMDAYADLLHQEPQPVALELNDLPADADEATRQSLAERLVPYVRGLRVRHPRLSDFASDAPRGRQHTARTIGKAISDLYNPAQVDVMKRLDGLLSDMDAHGDRSERTSRPSPMW</sequence>
<evidence type="ECO:0000313" key="1">
    <source>
        <dbReference type="EMBL" id="NUV78184.1"/>
    </source>
</evidence>